<dbReference type="AlphaFoldDB" id="A0A2T4Z5V9"/>
<comment type="caution">
    <text evidence="1">The sequence shown here is derived from an EMBL/GenBank/DDBJ whole genome shotgun (WGS) entry which is preliminary data.</text>
</comment>
<dbReference type="EMBL" id="PZZL01000004">
    <property type="protein sequence ID" value="PTM57275.1"/>
    <property type="molecule type" value="Genomic_DNA"/>
</dbReference>
<protein>
    <submittedName>
        <fullName evidence="1">Uncharacterized protein DUF3726</fullName>
    </submittedName>
</protein>
<name>A0A2T4Z5V9_9HYPH</name>
<gene>
    <name evidence="1" type="ORF">C8P69_104325</name>
</gene>
<dbReference type="OrthoDB" id="8420038at2"/>
<dbReference type="Pfam" id="PF12525">
    <property type="entry name" value="DUF3726"/>
    <property type="match status" value="1"/>
</dbReference>
<sequence length="184" mass="18642">MDGLSLNEVETLAAKAARGAGLSWGLAEDVGRAARRLAAAGRPWASAVVGLSTNPRPALAGARLADAPPLGSVQERGLGFPAFVAAMAAAAFRPLRFSWPEAELVVADGRIAMATGPSLDHEGPVDLLAEPIAGPLAGFMPAREPGLPDAAVLAQLEALAWLTAVPPSDRSRLAGAGAGLQDND</sequence>
<dbReference type="RefSeq" id="WP_108177162.1">
    <property type="nucleotide sequence ID" value="NZ_PZZL01000004.1"/>
</dbReference>
<dbReference type="InterPro" id="IPR022201">
    <property type="entry name" value="DUF3726"/>
</dbReference>
<dbReference type="Proteomes" id="UP000241808">
    <property type="component" value="Unassembled WGS sequence"/>
</dbReference>
<proteinExistence type="predicted"/>
<keyword evidence="2" id="KW-1185">Reference proteome</keyword>
<accession>A0A2T4Z5V9</accession>
<evidence type="ECO:0000313" key="1">
    <source>
        <dbReference type="EMBL" id="PTM57275.1"/>
    </source>
</evidence>
<reference evidence="1 2" key="1">
    <citation type="submission" date="2018-04" db="EMBL/GenBank/DDBJ databases">
        <title>Genomic Encyclopedia of Archaeal and Bacterial Type Strains, Phase II (KMG-II): from individual species to whole genera.</title>
        <authorList>
            <person name="Goeker M."/>
        </authorList>
    </citation>
    <scope>NUCLEOTIDE SEQUENCE [LARGE SCALE GENOMIC DNA]</scope>
    <source>
        <strain evidence="1 2">DSM 25521</strain>
    </source>
</reference>
<evidence type="ECO:0000313" key="2">
    <source>
        <dbReference type="Proteomes" id="UP000241808"/>
    </source>
</evidence>
<organism evidence="1 2">
    <name type="scientific">Phreatobacter oligotrophus</name>
    <dbReference type="NCBI Taxonomy" id="1122261"/>
    <lineage>
        <taxon>Bacteria</taxon>
        <taxon>Pseudomonadati</taxon>
        <taxon>Pseudomonadota</taxon>
        <taxon>Alphaproteobacteria</taxon>
        <taxon>Hyphomicrobiales</taxon>
        <taxon>Phreatobacteraceae</taxon>
        <taxon>Phreatobacter</taxon>
    </lineage>
</organism>